<name>A0ABV9QST7_9GAMM</name>
<evidence type="ECO:0000313" key="6">
    <source>
        <dbReference type="EMBL" id="MFC4820112.1"/>
    </source>
</evidence>
<sequence>MKTLTIFSLQLALATALLVGLAACGDKPASTSAPAAANTPAATPAVEPAAPAPDAPKDAPPPAAPQAPTARDLVAAPPHSIEPSQTAQAAPAPQESAAEPAPPEDEPAAPRPSASAAAPSAGARYANVVSVQPVKHKVDRKREVCRDERIVHKARPKDDHQIAGTVIGAIAGGVIGNQVGGGRGRDIATVAGAVGGGYAGKKIQQGQQDRNTYTTTERRCRQINEPTEEVVAYDVVYEYLGTTQKVRLDHDPGERVELPVRGIE</sequence>
<evidence type="ECO:0000256" key="2">
    <source>
        <dbReference type="ARBA" id="ARBA00023136"/>
    </source>
</evidence>
<reference evidence="7" key="1">
    <citation type="journal article" date="2019" name="Int. J. Syst. Evol. Microbiol.">
        <title>The Global Catalogue of Microorganisms (GCM) 10K type strain sequencing project: providing services to taxonomists for standard genome sequencing and annotation.</title>
        <authorList>
            <consortium name="The Broad Institute Genomics Platform"/>
            <consortium name="The Broad Institute Genome Sequencing Center for Infectious Disease"/>
            <person name="Wu L."/>
            <person name="Ma J."/>
        </authorList>
    </citation>
    <scope>NUCLEOTIDE SEQUENCE [LARGE SCALE GENOMIC DNA]</scope>
    <source>
        <strain evidence="7">CCUG 30340</strain>
    </source>
</reference>
<comment type="caution">
    <text evidence="6">The sequence shown here is derived from an EMBL/GenBank/DDBJ whole genome shotgun (WGS) entry which is preliminary data.</text>
</comment>
<keyword evidence="2" id="KW-0472">Membrane</keyword>
<feature type="region of interest" description="Disordered" evidence="3">
    <location>
        <begin position="27"/>
        <end position="121"/>
    </location>
</feature>
<protein>
    <submittedName>
        <fullName evidence="6">Glycine zipper 2TM domain-containing protein</fullName>
    </submittedName>
</protein>
<feature type="compositionally biased region" description="Low complexity" evidence="3">
    <location>
        <begin position="82"/>
        <end position="99"/>
    </location>
</feature>
<evidence type="ECO:0000259" key="5">
    <source>
        <dbReference type="Pfam" id="PF05433"/>
    </source>
</evidence>
<evidence type="ECO:0000256" key="4">
    <source>
        <dbReference type="SAM" id="SignalP"/>
    </source>
</evidence>
<dbReference type="RefSeq" id="WP_380019939.1">
    <property type="nucleotide sequence ID" value="NZ_JBHSHD010000006.1"/>
</dbReference>
<feature type="signal peptide" evidence="4">
    <location>
        <begin position="1"/>
        <end position="22"/>
    </location>
</feature>
<keyword evidence="4" id="KW-0732">Signal</keyword>
<dbReference type="Pfam" id="PF05433">
    <property type="entry name" value="Rick_17kDa_Anti"/>
    <property type="match status" value="1"/>
</dbReference>
<dbReference type="Proteomes" id="UP001595886">
    <property type="component" value="Unassembled WGS sequence"/>
</dbReference>
<dbReference type="InterPro" id="IPR051407">
    <property type="entry name" value="Bact_OM_lipoprot/Surf_antigen"/>
</dbReference>
<dbReference type="EMBL" id="JBHSHD010000006">
    <property type="protein sequence ID" value="MFC4820112.1"/>
    <property type="molecule type" value="Genomic_DNA"/>
</dbReference>
<evidence type="ECO:0000256" key="1">
    <source>
        <dbReference type="ARBA" id="ARBA00004370"/>
    </source>
</evidence>
<feature type="compositionally biased region" description="Low complexity" evidence="3">
    <location>
        <begin position="27"/>
        <end position="49"/>
    </location>
</feature>
<feature type="compositionally biased region" description="Low complexity" evidence="3">
    <location>
        <begin position="111"/>
        <end position="121"/>
    </location>
</feature>
<keyword evidence="7" id="KW-1185">Reference proteome</keyword>
<proteinExistence type="predicted"/>
<evidence type="ECO:0000313" key="7">
    <source>
        <dbReference type="Proteomes" id="UP001595886"/>
    </source>
</evidence>
<feature type="chain" id="PRO_5047342800" evidence="4">
    <location>
        <begin position="23"/>
        <end position="264"/>
    </location>
</feature>
<gene>
    <name evidence="6" type="ORF">ACFO6Q_07245</name>
</gene>
<comment type="subcellular location">
    <subcellularLocation>
        <location evidence="1">Membrane</location>
    </subcellularLocation>
</comment>
<evidence type="ECO:0000256" key="3">
    <source>
        <dbReference type="SAM" id="MobiDB-lite"/>
    </source>
</evidence>
<organism evidence="6 7">
    <name type="scientific">Dokdonella ginsengisoli</name>
    <dbReference type="NCBI Taxonomy" id="363846"/>
    <lineage>
        <taxon>Bacteria</taxon>
        <taxon>Pseudomonadati</taxon>
        <taxon>Pseudomonadota</taxon>
        <taxon>Gammaproteobacteria</taxon>
        <taxon>Lysobacterales</taxon>
        <taxon>Rhodanobacteraceae</taxon>
        <taxon>Dokdonella</taxon>
    </lineage>
</organism>
<accession>A0ABV9QST7</accession>
<dbReference type="PANTHER" id="PTHR35603:SF2">
    <property type="entry name" value="OUTER MEMBRANE LIPOPROTEIN"/>
    <property type="match status" value="1"/>
</dbReference>
<dbReference type="PROSITE" id="PS51257">
    <property type="entry name" value="PROKAR_LIPOPROTEIN"/>
    <property type="match status" value="1"/>
</dbReference>
<dbReference type="InterPro" id="IPR008816">
    <property type="entry name" value="Gly_zipper_2TM_dom"/>
</dbReference>
<feature type="domain" description="Glycine zipper 2TM" evidence="5">
    <location>
        <begin position="163"/>
        <end position="204"/>
    </location>
</feature>
<dbReference type="NCBIfam" id="NF008437">
    <property type="entry name" value="PRK11280.1"/>
    <property type="match status" value="1"/>
</dbReference>
<dbReference type="PANTHER" id="PTHR35603">
    <property type="match status" value="1"/>
</dbReference>
<feature type="compositionally biased region" description="Pro residues" evidence="3">
    <location>
        <begin position="50"/>
        <end position="65"/>
    </location>
</feature>